<evidence type="ECO:0008006" key="2">
    <source>
        <dbReference type="Google" id="ProtNLM"/>
    </source>
</evidence>
<gene>
    <name evidence="1" type="ORF">G3I43_19340</name>
</gene>
<organism evidence="1">
    <name type="scientific">Streptomyces anulatus</name>
    <name type="common">Streptomyces chrysomallus</name>
    <dbReference type="NCBI Taxonomy" id="1892"/>
    <lineage>
        <taxon>Bacteria</taxon>
        <taxon>Bacillati</taxon>
        <taxon>Actinomycetota</taxon>
        <taxon>Actinomycetes</taxon>
        <taxon>Kitasatosporales</taxon>
        <taxon>Streptomycetaceae</taxon>
        <taxon>Streptomyces</taxon>
    </lineage>
</organism>
<dbReference type="InterPro" id="IPR037151">
    <property type="entry name" value="AlkB-like_sf"/>
</dbReference>
<protein>
    <recommendedName>
        <fullName evidence="2">Alpha-ketoglutarate-dependent dioxygenase AlkB</fullName>
    </recommendedName>
</protein>
<dbReference type="Gene3D" id="2.60.120.590">
    <property type="entry name" value="Alpha-ketoglutarate-dependent dioxygenase AlkB-like"/>
    <property type="match status" value="1"/>
</dbReference>
<sequence>MPRASRISDEILTFTVPVETDLHAELSASAHLEDLGKGRRGAVLTRADGTNGVPLVRTTTRYSGPAQHFRPVHEQLARRIQERGAFPAGFNNALIESYTNAYTKMGGHSDQALDLADDSFIAVFSCYRHPEAGRPRKLMVESKDSGEKAEIPLTHNGVVAFSVDANRRLRHRIVLENPAGAVDNVWLGVTFRTSKTLVRYRDGQAHLPQGARLMAADEEQRSEFYRLRRRENKETDFVYPLLTYTVSDSDLVPPVR</sequence>
<dbReference type="RefSeq" id="WP_164258032.1">
    <property type="nucleotide sequence ID" value="NZ_JAAGLK010000183.1"/>
</dbReference>
<proteinExistence type="predicted"/>
<accession>A0A6G3STX2</accession>
<name>A0A6G3STX2_STRAQ</name>
<dbReference type="AlphaFoldDB" id="A0A6G3STX2"/>
<evidence type="ECO:0000313" key="1">
    <source>
        <dbReference type="EMBL" id="NEB86313.1"/>
    </source>
</evidence>
<dbReference type="EMBL" id="JAAGMK010000558">
    <property type="protein sequence ID" value="NEB86313.1"/>
    <property type="molecule type" value="Genomic_DNA"/>
</dbReference>
<dbReference type="SUPFAM" id="SSF51197">
    <property type="entry name" value="Clavaminate synthase-like"/>
    <property type="match status" value="1"/>
</dbReference>
<comment type="caution">
    <text evidence="1">The sequence shown here is derived from an EMBL/GenBank/DDBJ whole genome shotgun (WGS) entry which is preliminary data.</text>
</comment>
<reference evidence="1" key="1">
    <citation type="submission" date="2020-01" db="EMBL/GenBank/DDBJ databases">
        <title>Insect and environment-associated Actinomycetes.</title>
        <authorList>
            <person name="Currrie C."/>
            <person name="Chevrette M."/>
            <person name="Carlson C."/>
            <person name="Stubbendieck R."/>
            <person name="Wendt-Pienkowski E."/>
        </authorList>
    </citation>
    <scope>NUCLEOTIDE SEQUENCE</scope>
    <source>
        <strain evidence="1">SID505</strain>
    </source>
</reference>